<dbReference type="Gene3D" id="1.10.443.10">
    <property type="entry name" value="Intergrase catalytic core"/>
    <property type="match status" value="1"/>
</dbReference>
<dbReference type="InterPro" id="IPR013762">
    <property type="entry name" value="Integrase-like_cat_sf"/>
</dbReference>
<dbReference type="OrthoDB" id="7699712at2759"/>
<dbReference type="InterPro" id="IPR002104">
    <property type="entry name" value="Integrase_catalytic"/>
</dbReference>
<name>A0A026W541_OOCBI</name>
<dbReference type="PANTHER" id="PTHR35617:SF3">
    <property type="entry name" value="CORE-BINDING (CB) DOMAIN-CONTAINING PROTEIN"/>
    <property type="match status" value="1"/>
</dbReference>
<dbReference type="OMA" id="RPISENC"/>
<dbReference type="EMBL" id="KK107406">
    <property type="protein sequence ID" value="EZA51192.1"/>
    <property type="molecule type" value="Genomic_DNA"/>
</dbReference>
<feature type="domain" description="Tyr recombinase" evidence="2">
    <location>
        <begin position="7"/>
        <end position="99"/>
    </location>
</feature>
<protein>
    <recommendedName>
        <fullName evidence="2">Tyr recombinase domain-containing protein</fullName>
    </recommendedName>
</protein>
<proteinExistence type="predicted"/>
<dbReference type="Pfam" id="PF00589">
    <property type="entry name" value="Phage_integrase"/>
    <property type="match status" value="1"/>
</dbReference>
<organism evidence="3 4">
    <name type="scientific">Ooceraea biroi</name>
    <name type="common">Clonal raider ant</name>
    <name type="synonym">Cerapachys biroi</name>
    <dbReference type="NCBI Taxonomy" id="2015173"/>
    <lineage>
        <taxon>Eukaryota</taxon>
        <taxon>Metazoa</taxon>
        <taxon>Ecdysozoa</taxon>
        <taxon>Arthropoda</taxon>
        <taxon>Hexapoda</taxon>
        <taxon>Insecta</taxon>
        <taxon>Pterygota</taxon>
        <taxon>Neoptera</taxon>
        <taxon>Endopterygota</taxon>
        <taxon>Hymenoptera</taxon>
        <taxon>Apocrita</taxon>
        <taxon>Aculeata</taxon>
        <taxon>Formicoidea</taxon>
        <taxon>Formicidae</taxon>
        <taxon>Dorylinae</taxon>
        <taxon>Ooceraea</taxon>
    </lineage>
</organism>
<evidence type="ECO:0000313" key="3">
    <source>
        <dbReference type="EMBL" id="EZA51192.1"/>
    </source>
</evidence>
<dbReference type="GO" id="GO:0006310">
    <property type="term" value="P:DNA recombination"/>
    <property type="evidence" value="ECO:0007669"/>
    <property type="project" value="UniProtKB-KW"/>
</dbReference>
<dbReference type="Proteomes" id="UP000053097">
    <property type="component" value="Unassembled WGS sequence"/>
</dbReference>
<evidence type="ECO:0000313" key="4">
    <source>
        <dbReference type="Proteomes" id="UP000053097"/>
    </source>
</evidence>
<reference evidence="3 4" key="1">
    <citation type="journal article" date="2014" name="Curr. Biol.">
        <title>The genome of the clonal raider ant Cerapachys biroi.</title>
        <authorList>
            <person name="Oxley P.R."/>
            <person name="Ji L."/>
            <person name="Fetter-Pruneda I."/>
            <person name="McKenzie S.K."/>
            <person name="Li C."/>
            <person name="Hu H."/>
            <person name="Zhang G."/>
            <person name="Kronauer D.J."/>
        </authorList>
    </citation>
    <scope>NUCLEOTIDE SEQUENCE [LARGE SCALE GENOMIC DNA]</scope>
</reference>
<keyword evidence="4" id="KW-1185">Reference proteome</keyword>
<feature type="non-terminal residue" evidence="3">
    <location>
        <position position="1"/>
    </location>
</feature>
<dbReference type="GO" id="GO:0003677">
    <property type="term" value="F:DNA binding"/>
    <property type="evidence" value="ECO:0007669"/>
    <property type="project" value="InterPro"/>
</dbReference>
<keyword evidence="1" id="KW-0233">DNA recombination</keyword>
<dbReference type="GO" id="GO:0015074">
    <property type="term" value="P:DNA integration"/>
    <property type="evidence" value="ECO:0007669"/>
    <property type="project" value="InterPro"/>
</dbReference>
<evidence type="ECO:0000259" key="2">
    <source>
        <dbReference type="Pfam" id="PF00589"/>
    </source>
</evidence>
<sequence length="114" mass="12614">LCIATTVIQYLRVTAKLRENQNSLFIAINKPHKAVTVQTISRWIKTVLQKCGIDINVFSSHSTRYASSSAAFASGLDLDTIRKAAGWTEGSTVFAKFYNRPISENCSFARAVVK</sequence>
<dbReference type="AlphaFoldDB" id="A0A026W541"/>
<dbReference type="InterPro" id="IPR011010">
    <property type="entry name" value="DNA_brk_join_enz"/>
</dbReference>
<dbReference type="PANTHER" id="PTHR35617">
    <property type="entry name" value="PHAGE_INTEGRASE DOMAIN-CONTAINING PROTEIN"/>
    <property type="match status" value="1"/>
</dbReference>
<evidence type="ECO:0000256" key="1">
    <source>
        <dbReference type="ARBA" id="ARBA00023172"/>
    </source>
</evidence>
<accession>A0A026W541</accession>
<gene>
    <name evidence="3" type="ORF">X777_10262</name>
</gene>
<dbReference type="SUPFAM" id="SSF56349">
    <property type="entry name" value="DNA breaking-rejoining enzymes"/>
    <property type="match status" value="1"/>
</dbReference>